<name>C3ZEE4_BRAFL</name>
<proteinExistence type="predicted"/>
<sequence>MKTAFIFALLAFVVLGRCSNSFVDCPKGTVLYPTFAKSCIVSSVTESRSLAESPEPHSLVKRGFLFNNGGSRCGYNFVCNLGPAQECYHSSGCCMRYVCN</sequence>
<protein>
    <submittedName>
        <fullName evidence="2">Uncharacterized protein</fullName>
    </submittedName>
</protein>
<evidence type="ECO:0000256" key="1">
    <source>
        <dbReference type="SAM" id="SignalP"/>
    </source>
</evidence>
<feature type="chain" id="PRO_5002936676" evidence="1">
    <location>
        <begin position="19"/>
        <end position="100"/>
    </location>
</feature>
<feature type="signal peptide" evidence="1">
    <location>
        <begin position="1"/>
        <end position="18"/>
    </location>
</feature>
<accession>C3ZEE4</accession>
<reference evidence="2" key="1">
    <citation type="journal article" date="2008" name="Nature">
        <title>The amphioxus genome and the evolution of the chordate karyotype.</title>
        <authorList>
            <consortium name="US DOE Joint Genome Institute (JGI-PGF)"/>
            <person name="Putnam N.H."/>
            <person name="Butts T."/>
            <person name="Ferrier D.E.K."/>
            <person name="Furlong R.F."/>
            <person name="Hellsten U."/>
            <person name="Kawashima T."/>
            <person name="Robinson-Rechavi M."/>
            <person name="Shoguchi E."/>
            <person name="Terry A."/>
            <person name="Yu J.-K."/>
            <person name="Benito-Gutierrez E.L."/>
            <person name="Dubchak I."/>
            <person name="Garcia-Fernandez J."/>
            <person name="Gibson-Brown J.J."/>
            <person name="Grigoriev I.V."/>
            <person name="Horton A.C."/>
            <person name="de Jong P.J."/>
            <person name="Jurka J."/>
            <person name="Kapitonov V.V."/>
            <person name="Kohara Y."/>
            <person name="Kuroki Y."/>
            <person name="Lindquist E."/>
            <person name="Lucas S."/>
            <person name="Osoegawa K."/>
            <person name="Pennacchio L.A."/>
            <person name="Salamov A.A."/>
            <person name="Satou Y."/>
            <person name="Sauka-Spengler T."/>
            <person name="Schmutz J."/>
            <person name="Shin-I T."/>
            <person name="Toyoda A."/>
            <person name="Bronner-Fraser M."/>
            <person name="Fujiyama A."/>
            <person name="Holland L.Z."/>
            <person name="Holland P.W.H."/>
            <person name="Satoh N."/>
            <person name="Rokhsar D.S."/>
        </authorList>
    </citation>
    <scope>NUCLEOTIDE SEQUENCE [LARGE SCALE GENOMIC DNA]</scope>
    <source>
        <strain evidence="2">S238N-H82</strain>
        <tissue evidence="2">Testes</tissue>
    </source>
</reference>
<evidence type="ECO:0000313" key="2">
    <source>
        <dbReference type="EMBL" id="EEN49100.1"/>
    </source>
</evidence>
<keyword evidence="1" id="KW-0732">Signal</keyword>
<gene>
    <name evidence="2" type="ORF">BRAFLDRAFT_120189</name>
</gene>
<dbReference type="AlphaFoldDB" id="C3ZEE4"/>
<organism>
    <name type="scientific">Branchiostoma floridae</name>
    <name type="common">Florida lancelet</name>
    <name type="synonym">Amphioxus</name>
    <dbReference type="NCBI Taxonomy" id="7739"/>
    <lineage>
        <taxon>Eukaryota</taxon>
        <taxon>Metazoa</taxon>
        <taxon>Chordata</taxon>
        <taxon>Cephalochordata</taxon>
        <taxon>Leptocardii</taxon>
        <taxon>Amphioxiformes</taxon>
        <taxon>Branchiostomatidae</taxon>
        <taxon>Branchiostoma</taxon>
    </lineage>
</organism>
<dbReference type="InParanoid" id="C3ZEE4"/>
<dbReference type="EMBL" id="GG666612">
    <property type="protein sequence ID" value="EEN49100.1"/>
    <property type="molecule type" value="Genomic_DNA"/>
</dbReference>